<dbReference type="InterPro" id="IPR000073">
    <property type="entry name" value="AB_hydrolase_1"/>
</dbReference>
<evidence type="ECO:0000313" key="4">
    <source>
        <dbReference type="Proteomes" id="UP000702544"/>
    </source>
</evidence>
<feature type="domain" description="Peptidase S33 tripeptidyl aminopeptidase-like C-terminal" evidence="2">
    <location>
        <begin position="361"/>
        <end position="449"/>
    </location>
</feature>
<dbReference type="AlphaFoldDB" id="A0AAE4ZCX3"/>
<reference evidence="3 4" key="1">
    <citation type="submission" date="2020-01" db="EMBL/GenBank/DDBJ databases">
        <title>Genomes assembled from Gulf of Kutch pelagic sediment metagenomes.</title>
        <authorList>
            <person name="Chandrashekar M."/>
            <person name="Mahajan M.S."/>
            <person name="Dave K.J."/>
            <person name="Vatsa P."/>
            <person name="Nathani N.M."/>
        </authorList>
    </citation>
    <scope>NUCLEOTIDE SEQUENCE [LARGE SCALE GENOMIC DNA]</scope>
    <source>
        <strain evidence="3">KS3-K002</strain>
    </source>
</reference>
<dbReference type="Pfam" id="PF00561">
    <property type="entry name" value="Abhydrolase_1"/>
    <property type="match status" value="1"/>
</dbReference>
<gene>
    <name evidence="3" type="ORF">GWO12_14650</name>
</gene>
<dbReference type="InterPro" id="IPR029058">
    <property type="entry name" value="AB_hydrolase_fold"/>
</dbReference>
<dbReference type="SUPFAM" id="SSF53474">
    <property type="entry name" value="alpha/beta-Hydrolases"/>
    <property type="match status" value="1"/>
</dbReference>
<name>A0AAE4ZCX3_9BACT</name>
<evidence type="ECO:0000259" key="2">
    <source>
        <dbReference type="Pfam" id="PF08386"/>
    </source>
</evidence>
<accession>A0AAE4ZCX3</accession>
<evidence type="ECO:0000259" key="1">
    <source>
        <dbReference type="Pfam" id="PF00561"/>
    </source>
</evidence>
<dbReference type="Proteomes" id="UP000702544">
    <property type="component" value="Unassembled WGS sequence"/>
</dbReference>
<dbReference type="Gene3D" id="3.40.50.1820">
    <property type="entry name" value="alpha/beta hydrolase"/>
    <property type="match status" value="1"/>
</dbReference>
<organism evidence="3 4">
    <name type="scientific">Candidatus Kutchimonas denitrificans</name>
    <dbReference type="NCBI Taxonomy" id="3056748"/>
    <lineage>
        <taxon>Bacteria</taxon>
        <taxon>Pseudomonadati</taxon>
        <taxon>Gemmatimonadota</taxon>
        <taxon>Gemmatimonadia</taxon>
        <taxon>Candidatus Palauibacterales</taxon>
        <taxon>Candidatus Palauibacteraceae</taxon>
        <taxon>Candidatus Kutchimonas</taxon>
    </lineage>
</organism>
<comment type="caution">
    <text evidence="3">The sequence shown here is derived from an EMBL/GenBank/DDBJ whole genome shotgun (WGS) entry which is preliminary data.</text>
</comment>
<sequence length="453" mass="48208">MVGCQEETLQPPPSGELAECVITGIGSALCGSFPVYEDRVAMSGRTLGIAVVVLPATGADRRPDPVVFLMGGPGESATGLAAAYGSFYAGLRDERDLVFIDQRGTGLSNRLACPGPLPGGPGSVLGSLFPPDHIEACRQRLAGEANLRLYATHLAVDDLAEVLTRLGYDRVNLNGGSFGTRTVQVFLRRHPSKVRTAVMNAVAPIDRNIYLRGAANVDTALDVLFADCEADATCANNYPGIRIKFWDLVSEFDQGPIELQLSVGTVRFDRGDFGYAVRGMLYGDLADNILAWTWEAFLTGDLSRFAEYAVQRSSWVASATFATGMHLSVICTEDIPFTTDAEIDALTAGTLLGSTLIDRYRAACDRWVEGALPSDFHAPVVSDVPALLISGQRDPATPPAWGDEVASRLTNARHIVVPMGGHGVAGPCTYEAERLLVTQASTEGIQTTCPPGG</sequence>
<proteinExistence type="predicted"/>
<dbReference type="PANTHER" id="PTHR43798">
    <property type="entry name" value="MONOACYLGLYCEROL LIPASE"/>
    <property type="match status" value="1"/>
</dbReference>
<dbReference type="InterPro" id="IPR050266">
    <property type="entry name" value="AB_hydrolase_sf"/>
</dbReference>
<dbReference type="InterPro" id="IPR013595">
    <property type="entry name" value="Pept_S33_TAP-like_C"/>
</dbReference>
<dbReference type="Pfam" id="PF08386">
    <property type="entry name" value="Abhydrolase_4"/>
    <property type="match status" value="1"/>
</dbReference>
<dbReference type="GO" id="GO:0016787">
    <property type="term" value="F:hydrolase activity"/>
    <property type="evidence" value="ECO:0007669"/>
    <property type="project" value="UniProtKB-KW"/>
</dbReference>
<dbReference type="GO" id="GO:0016020">
    <property type="term" value="C:membrane"/>
    <property type="evidence" value="ECO:0007669"/>
    <property type="project" value="TreeGrafter"/>
</dbReference>
<dbReference type="EMBL" id="JAACAK010000120">
    <property type="protein sequence ID" value="NIR76331.1"/>
    <property type="molecule type" value="Genomic_DNA"/>
</dbReference>
<feature type="domain" description="AB hydrolase-1" evidence="1">
    <location>
        <begin position="65"/>
        <end position="202"/>
    </location>
</feature>
<protein>
    <submittedName>
        <fullName evidence="3">Alpha/beta hydrolase</fullName>
    </submittedName>
</protein>
<dbReference type="PANTHER" id="PTHR43798:SF27">
    <property type="entry name" value="HYDROLASE ALPHA_BETA HYDROLASE FOLD FAMILY"/>
    <property type="match status" value="1"/>
</dbReference>
<evidence type="ECO:0000313" key="3">
    <source>
        <dbReference type="EMBL" id="NIR76331.1"/>
    </source>
</evidence>
<keyword evidence="3" id="KW-0378">Hydrolase</keyword>